<dbReference type="CDD" id="cd00338">
    <property type="entry name" value="Ser_Recombinase"/>
    <property type="match status" value="1"/>
</dbReference>
<feature type="region of interest" description="Disordered" evidence="1">
    <location>
        <begin position="426"/>
        <end position="453"/>
    </location>
</feature>
<feature type="compositionally biased region" description="Basic and acidic residues" evidence="1">
    <location>
        <begin position="426"/>
        <end position="438"/>
    </location>
</feature>
<feature type="domain" description="Recombinase" evidence="3">
    <location>
        <begin position="151"/>
        <end position="294"/>
    </location>
</feature>
<dbReference type="SMART" id="SM00857">
    <property type="entry name" value="Resolvase"/>
    <property type="match status" value="1"/>
</dbReference>
<evidence type="ECO:0000259" key="3">
    <source>
        <dbReference type="PROSITE" id="PS51737"/>
    </source>
</evidence>
<dbReference type="Gene3D" id="3.90.1750.20">
    <property type="entry name" value="Putative Large Serine Recombinase, Chain B, Domain 2"/>
    <property type="match status" value="1"/>
</dbReference>
<dbReference type="SUPFAM" id="SSF53041">
    <property type="entry name" value="Resolvase-like"/>
    <property type="match status" value="1"/>
</dbReference>
<dbReference type="Pfam" id="PF00239">
    <property type="entry name" value="Resolvase"/>
    <property type="match status" value="1"/>
</dbReference>
<comment type="caution">
    <text evidence="4">The sequence shown here is derived from an EMBL/GenBank/DDBJ whole genome shotgun (WGS) entry which is preliminary data.</text>
</comment>
<dbReference type="PANTHER" id="PTHR30461:SF23">
    <property type="entry name" value="DNA RECOMBINASE-RELATED"/>
    <property type="match status" value="1"/>
</dbReference>
<dbReference type="PROSITE" id="PS51736">
    <property type="entry name" value="RECOMBINASES_3"/>
    <property type="match status" value="1"/>
</dbReference>
<keyword evidence="5" id="KW-1185">Reference proteome</keyword>
<organism evidence="4 5">
    <name type="scientific">Ferruginivarius sediminum</name>
    <dbReference type="NCBI Taxonomy" id="2661937"/>
    <lineage>
        <taxon>Bacteria</taxon>
        <taxon>Pseudomonadati</taxon>
        <taxon>Pseudomonadota</taxon>
        <taxon>Alphaproteobacteria</taxon>
        <taxon>Rhodospirillales</taxon>
        <taxon>Rhodospirillaceae</taxon>
        <taxon>Ferruginivarius</taxon>
    </lineage>
</organism>
<evidence type="ECO:0000259" key="2">
    <source>
        <dbReference type="PROSITE" id="PS51736"/>
    </source>
</evidence>
<dbReference type="Gene3D" id="3.40.50.1390">
    <property type="entry name" value="Resolvase, N-terminal catalytic domain"/>
    <property type="match status" value="1"/>
</dbReference>
<evidence type="ECO:0000313" key="5">
    <source>
        <dbReference type="Proteomes" id="UP000253941"/>
    </source>
</evidence>
<sequence length="546" mass="61700">MPRVAFYARYSSDRQHERSIEDQLRDLTAKAEREGWTVVETYCDYAVSGAHAGNRPALQQLLADAAARRFDVVLAEGLDRLSRSQRDVADIHERLTFAEVRLMTLSEGEVSELHVGLKGTMNALELKALANRVRRGQRGRIHDKLSAGGLPYGYRVVRELDARGEPVRGKREIDAEQAEVIRRIFAAYVAGESPRAIARRLNDEGVPPPRGTKWNASTINGHRTRRYGILCNELYVGFLIWNRQRFVKDPATGKRIGRLNPREEWIVVEVPELAIVDRELWDAAQTRKAAYDGRAVHRTRRPKHLLSGLARCGVCGGGYVIRSRDYLGCATYRESGSCDNDRRIRVGELERRVLDGLKHRLLSPEAMAEFAREYRSEMERRRKTRTRDTRRTEKRLAELNREIERLVDAICDGTATPAMRKRLEEREAEKAGLEREQAAAEQSENGADVVPLHPNLPELYRRKVAELETALKDDATKAEAVEILRSMVDHIAIHPRRTANTGVDIELHGQLAAIINTARPENSRPGRARTVLVVAGEGLEPPTHGL</sequence>
<dbReference type="Pfam" id="PF13408">
    <property type="entry name" value="Zn_ribbon_recom"/>
    <property type="match status" value="1"/>
</dbReference>
<dbReference type="Proteomes" id="UP000253941">
    <property type="component" value="Unassembled WGS sequence"/>
</dbReference>
<feature type="domain" description="Resolvase/invertase-type recombinase catalytic" evidence="2">
    <location>
        <begin position="3"/>
        <end position="156"/>
    </location>
</feature>
<accession>A0A369T5G8</accession>
<dbReference type="GO" id="GO:0003677">
    <property type="term" value="F:DNA binding"/>
    <property type="evidence" value="ECO:0007669"/>
    <property type="project" value="InterPro"/>
</dbReference>
<proteinExistence type="predicted"/>
<protein>
    <submittedName>
        <fullName evidence="4">Recombinase family protein</fullName>
    </submittedName>
</protein>
<dbReference type="AlphaFoldDB" id="A0A369T5G8"/>
<evidence type="ECO:0000313" key="4">
    <source>
        <dbReference type="EMBL" id="RDD60498.1"/>
    </source>
</evidence>
<name>A0A369T5G8_9PROT</name>
<gene>
    <name evidence="4" type="ORF">DRB17_17825</name>
</gene>
<dbReference type="InterPro" id="IPR038109">
    <property type="entry name" value="DNA_bind_recomb_sf"/>
</dbReference>
<dbReference type="EMBL" id="QPMH01000026">
    <property type="protein sequence ID" value="RDD60498.1"/>
    <property type="molecule type" value="Genomic_DNA"/>
</dbReference>
<dbReference type="InterPro" id="IPR011109">
    <property type="entry name" value="DNA_bind_recombinase_dom"/>
</dbReference>
<dbReference type="InterPro" id="IPR006119">
    <property type="entry name" value="Resolv_N"/>
</dbReference>
<dbReference type="InterPro" id="IPR036162">
    <property type="entry name" value="Resolvase-like_N_sf"/>
</dbReference>
<dbReference type="PROSITE" id="PS51737">
    <property type="entry name" value="RECOMBINASE_DNA_BIND"/>
    <property type="match status" value="1"/>
</dbReference>
<dbReference type="InterPro" id="IPR025827">
    <property type="entry name" value="Zn_ribbon_recom_dom"/>
</dbReference>
<dbReference type="GO" id="GO:0000150">
    <property type="term" value="F:DNA strand exchange activity"/>
    <property type="evidence" value="ECO:0007669"/>
    <property type="project" value="InterPro"/>
</dbReference>
<dbReference type="Pfam" id="PF07508">
    <property type="entry name" value="Recombinase"/>
    <property type="match status" value="1"/>
</dbReference>
<dbReference type="PANTHER" id="PTHR30461">
    <property type="entry name" value="DNA-INVERTASE FROM LAMBDOID PROPHAGE"/>
    <property type="match status" value="1"/>
</dbReference>
<reference evidence="4 5" key="1">
    <citation type="submission" date="2018-07" db="EMBL/GenBank/DDBJ databases">
        <title>Venubactetium sediminum gen. nov., sp. nov., isolated from a marine solar saltern.</title>
        <authorList>
            <person name="Wang S."/>
        </authorList>
    </citation>
    <scope>NUCLEOTIDE SEQUENCE [LARGE SCALE GENOMIC DNA]</scope>
    <source>
        <strain evidence="4 5">WD2A32</strain>
    </source>
</reference>
<dbReference type="InterPro" id="IPR050639">
    <property type="entry name" value="SSR_resolvase"/>
</dbReference>
<evidence type="ECO:0000256" key="1">
    <source>
        <dbReference type="SAM" id="MobiDB-lite"/>
    </source>
</evidence>